<gene>
    <name evidence="6" type="ORF">PCASD_16912</name>
</gene>
<feature type="domain" description="RRM" evidence="5">
    <location>
        <begin position="315"/>
        <end position="395"/>
    </location>
</feature>
<organism evidence="6 7">
    <name type="scientific">Puccinia coronata f. sp. avenae</name>
    <dbReference type="NCBI Taxonomy" id="200324"/>
    <lineage>
        <taxon>Eukaryota</taxon>
        <taxon>Fungi</taxon>
        <taxon>Dikarya</taxon>
        <taxon>Basidiomycota</taxon>
        <taxon>Pucciniomycotina</taxon>
        <taxon>Pucciniomycetes</taxon>
        <taxon>Pucciniales</taxon>
        <taxon>Pucciniaceae</taxon>
        <taxon>Puccinia</taxon>
    </lineage>
</organism>
<dbReference type="InterPro" id="IPR012677">
    <property type="entry name" value="Nucleotide-bd_a/b_plait_sf"/>
</dbReference>
<evidence type="ECO:0000313" key="6">
    <source>
        <dbReference type="EMBL" id="PLW20562.1"/>
    </source>
</evidence>
<feature type="compositionally biased region" description="Pro residues" evidence="4">
    <location>
        <begin position="531"/>
        <end position="544"/>
    </location>
</feature>
<dbReference type="SUPFAM" id="SSF54928">
    <property type="entry name" value="RNA-binding domain, RBD"/>
    <property type="match status" value="2"/>
</dbReference>
<evidence type="ECO:0000313" key="7">
    <source>
        <dbReference type="Proteomes" id="UP000235392"/>
    </source>
</evidence>
<dbReference type="GO" id="GO:0003729">
    <property type="term" value="F:mRNA binding"/>
    <property type="evidence" value="ECO:0007669"/>
    <property type="project" value="TreeGrafter"/>
</dbReference>
<dbReference type="GO" id="GO:0006417">
    <property type="term" value="P:regulation of translation"/>
    <property type="evidence" value="ECO:0007669"/>
    <property type="project" value="TreeGrafter"/>
</dbReference>
<dbReference type="SMART" id="SM00360">
    <property type="entry name" value="RRM"/>
    <property type="match status" value="2"/>
</dbReference>
<keyword evidence="1" id="KW-0677">Repeat</keyword>
<reference evidence="6 7" key="1">
    <citation type="submission" date="2017-11" db="EMBL/GenBank/DDBJ databases">
        <title>De novo assembly and phasing of dikaryotic genomes from two isolates of Puccinia coronata f. sp. avenae, the causal agent of oat crown rust.</title>
        <authorList>
            <person name="Miller M.E."/>
            <person name="Zhang Y."/>
            <person name="Omidvar V."/>
            <person name="Sperschneider J."/>
            <person name="Schwessinger B."/>
            <person name="Raley C."/>
            <person name="Palmer J.M."/>
            <person name="Garnica D."/>
            <person name="Upadhyaya N."/>
            <person name="Rathjen J."/>
            <person name="Taylor J.M."/>
            <person name="Park R.F."/>
            <person name="Dodds P.N."/>
            <person name="Hirsch C.D."/>
            <person name="Kianian S.F."/>
            <person name="Figueroa M."/>
        </authorList>
    </citation>
    <scope>NUCLEOTIDE SEQUENCE [LARGE SCALE GENOMIC DNA]</scope>
    <source>
        <strain evidence="6">12SD80</strain>
    </source>
</reference>
<dbReference type="FunFam" id="3.30.70.330:FF:000025">
    <property type="entry name" value="RNA-binding protein Musashi homolog 2 isoform X1"/>
    <property type="match status" value="1"/>
</dbReference>
<dbReference type="PANTHER" id="PTHR48032">
    <property type="entry name" value="RNA-BINDING PROTEIN MUSASHI HOMOLOG RBP6"/>
    <property type="match status" value="1"/>
</dbReference>
<dbReference type="AlphaFoldDB" id="A0A2N5T4Y4"/>
<evidence type="ECO:0000256" key="2">
    <source>
        <dbReference type="ARBA" id="ARBA00022884"/>
    </source>
</evidence>
<dbReference type="Pfam" id="PF00076">
    <property type="entry name" value="RRM_1"/>
    <property type="match status" value="2"/>
</dbReference>
<evidence type="ECO:0000256" key="4">
    <source>
        <dbReference type="SAM" id="MobiDB-lite"/>
    </source>
</evidence>
<name>A0A2N5T4Y4_9BASI</name>
<accession>A0A2N5T4Y4</accession>
<dbReference type="PANTHER" id="PTHR48032:SF6">
    <property type="entry name" value="RNA-BINDING (RRM_RBD_RNP MOTIFS) FAMILY PROTEIN"/>
    <property type="match status" value="1"/>
</dbReference>
<dbReference type="Proteomes" id="UP000235392">
    <property type="component" value="Unassembled WGS sequence"/>
</dbReference>
<sequence>MKCSQPSAACGLSRGSPGLLPVARCPLHFRACAHSPTRMLLIFDPPPTSFAPLLPIASLPCDAHSFVLIDRPQPSYTEMAELDLYGDLYGDVDDVGSPVALSPSHPAQPTAEPASASQAEPRASAPSPPTSVPDHHTALDNSSQPTVFSISTYEDPSYASQKHNPTDPPHPPRPSVDANAAVPTTGPGSKLWGVKPSDMPDEGKMFVGGLNWETSEDALKQYFAQFGDVVHCTIMRDPTNGRSRGFAFLTFADPMVVNKVMVKEHFLDGKLIDPKRAIPRGSGSGASAGITGVPMADRRASHHQFGTETPASLSNKLFCRGMPEDATPQSFRAFWAQYDSQANIEEAILMMDRDSNRHRGFGFVNLVTGDDAESLLRCGPFVMDGHPLEVKRKAPSRARFDGRDDMTKMAPPPIDRYGVPYSGPAHHAPSPFHPPPMGGYFKPGGMTGPSWKGWSPSMVPPMAAGANRGVYLGMGVPQDDRGMGPARGMVHGAPGGMAGPYGGPYHRTPAGGYGHDWRAGPPGMRAVGPGAYPPYPPHNPPPSSGPSRNQRGPRNYAPY</sequence>
<comment type="caution">
    <text evidence="6">The sequence shown here is derived from an EMBL/GenBank/DDBJ whole genome shotgun (WGS) entry which is preliminary data.</text>
</comment>
<feature type="compositionally biased region" description="Low complexity" evidence="4">
    <location>
        <begin position="545"/>
        <end position="559"/>
    </location>
</feature>
<protein>
    <recommendedName>
        <fullName evidence="5">RRM domain-containing protein</fullName>
    </recommendedName>
</protein>
<dbReference type="PROSITE" id="PS50102">
    <property type="entry name" value="RRM"/>
    <property type="match status" value="2"/>
</dbReference>
<dbReference type="InterPro" id="IPR034156">
    <property type="entry name" value="Hrp1_RRM1"/>
</dbReference>
<feature type="region of interest" description="Disordered" evidence="4">
    <location>
        <begin position="96"/>
        <end position="144"/>
    </location>
</feature>
<feature type="region of interest" description="Disordered" evidence="4">
    <location>
        <begin position="156"/>
        <end position="197"/>
    </location>
</feature>
<evidence type="ECO:0000256" key="1">
    <source>
        <dbReference type="ARBA" id="ARBA00022737"/>
    </source>
</evidence>
<proteinExistence type="predicted"/>
<evidence type="ECO:0000259" key="5">
    <source>
        <dbReference type="PROSITE" id="PS50102"/>
    </source>
</evidence>
<dbReference type="InterPro" id="IPR035979">
    <property type="entry name" value="RBD_domain_sf"/>
</dbReference>
<feature type="domain" description="RRM" evidence="5">
    <location>
        <begin position="203"/>
        <end position="278"/>
    </location>
</feature>
<evidence type="ECO:0000256" key="3">
    <source>
        <dbReference type="PROSITE-ProRule" id="PRU00176"/>
    </source>
</evidence>
<dbReference type="InterPro" id="IPR000504">
    <property type="entry name" value="RRM_dom"/>
</dbReference>
<dbReference type="Gene3D" id="3.30.70.330">
    <property type="match status" value="2"/>
</dbReference>
<dbReference type="EMBL" id="PGCI01000696">
    <property type="protein sequence ID" value="PLW20562.1"/>
    <property type="molecule type" value="Genomic_DNA"/>
</dbReference>
<dbReference type="CDD" id="cd12577">
    <property type="entry name" value="RRM1_Hrp1p"/>
    <property type="match status" value="1"/>
</dbReference>
<keyword evidence="2 3" id="KW-0694">RNA-binding</keyword>
<feature type="region of interest" description="Disordered" evidence="4">
    <location>
        <begin position="521"/>
        <end position="559"/>
    </location>
</feature>